<keyword evidence="1" id="KW-0677">Repeat</keyword>
<dbReference type="SUPFAM" id="SSF48403">
    <property type="entry name" value="Ankyrin repeat"/>
    <property type="match status" value="1"/>
</dbReference>
<dbReference type="Proteomes" id="UP001162131">
    <property type="component" value="Unassembled WGS sequence"/>
</dbReference>
<dbReference type="SMART" id="SM00248">
    <property type="entry name" value="ANK"/>
    <property type="match status" value="3"/>
</dbReference>
<dbReference type="AlphaFoldDB" id="A0AAU9IS27"/>
<dbReference type="InterPro" id="IPR002110">
    <property type="entry name" value="Ankyrin_rpt"/>
</dbReference>
<dbReference type="PROSITE" id="PS50297">
    <property type="entry name" value="ANK_REP_REGION"/>
    <property type="match status" value="1"/>
</dbReference>
<sequence>MNAWEAEFEAALETQNESGLIDILKSGFPPNFMIRFRDTNGNYLLGHTYPLIMAIEYQLIEVIKSLISLGAQINAIDSYGRSAILVASAVGNEEILRVLVSRRANISARDHYGNTVLHISAANAKLRFIQIYVEELKIPVSVKNKKSQTPIDLCKEKQDKSKNLKEIEDLQEVIEYLWIIQEELKSKHQIHNEKHYGTPQPSVHIRHCRQKSIGNNISGDHLSPISILPEKISRTLKISAPFKTRQTIESYLKTKNAMFKCITAKHNNEERAYFNLSRYKCPGSTFSKDSESPTQSTQSRFPSLGRSALVS</sequence>
<feature type="repeat" description="ANK" evidence="3">
    <location>
        <begin position="46"/>
        <end position="78"/>
    </location>
</feature>
<protein>
    <submittedName>
        <fullName evidence="5">Uncharacterized protein</fullName>
    </submittedName>
</protein>
<evidence type="ECO:0000256" key="1">
    <source>
        <dbReference type="ARBA" id="ARBA00022737"/>
    </source>
</evidence>
<name>A0AAU9IS27_9CILI</name>
<dbReference type="EMBL" id="CAJZBQ010000015">
    <property type="protein sequence ID" value="CAG9316273.1"/>
    <property type="molecule type" value="Genomic_DNA"/>
</dbReference>
<evidence type="ECO:0000256" key="4">
    <source>
        <dbReference type="SAM" id="MobiDB-lite"/>
    </source>
</evidence>
<dbReference type="PANTHER" id="PTHR24171">
    <property type="entry name" value="ANKYRIN REPEAT DOMAIN-CONTAINING PROTEIN 39-RELATED"/>
    <property type="match status" value="1"/>
</dbReference>
<accession>A0AAU9IS27</accession>
<proteinExistence type="predicted"/>
<dbReference type="Gene3D" id="1.25.40.20">
    <property type="entry name" value="Ankyrin repeat-containing domain"/>
    <property type="match status" value="1"/>
</dbReference>
<feature type="compositionally biased region" description="Polar residues" evidence="4">
    <location>
        <begin position="285"/>
        <end position="301"/>
    </location>
</feature>
<evidence type="ECO:0000256" key="3">
    <source>
        <dbReference type="PROSITE-ProRule" id="PRU00023"/>
    </source>
</evidence>
<gene>
    <name evidence="5" type="ORF">BSTOLATCC_MIC15708</name>
</gene>
<feature type="repeat" description="ANK" evidence="3">
    <location>
        <begin position="79"/>
        <end position="111"/>
    </location>
</feature>
<feature type="region of interest" description="Disordered" evidence="4">
    <location>
        <begin position="285"/>
        <end position="311"/>
    </location>
</feature>
<evidence type="ECO:0000256" key="2">
    <source>
        <dbReference type="ARBA" id="ARBA00023043"/>
    </source>
</evidence>
<dbReference type="InterPro" id="IPR036770">
    <property type="entry name" value="Ankyrin_rpt-contain_sf"/>
</dbReference>
<evidence type="ECO:0000313" key="6">
    <source>
        <dbReference type="Proteomes" id="UP001162131"/>
    </source>
</evidence>
<reference evidence="5" key="1">
    <citation type="submission" date="2021-09" db="EMBL/GenBank/DDBJ databases">
        <authorList>
            <consortium name="AG Swart"/>
            <person name="Singh M."/>
            <person name="Singh A."/>
            <person name="Seah K."/>
            <person name="Emmerich C."/>
        </authorList>
    </citation>
    <scope>NUCLEOTIDE SEQUENCE</scope>
    <source>
        <strain evidence="5">ATCC30299</strain>
    </source>
</reference>
<keyword evidence="2 3" id="KW-0040">ANK repeat</keyword>
<comment type="caution">
    <text evidence="5">The sequence shown here is derived from an EMBL/GenBank/DDBJ whole genome shotgun (WGS) entry which is preliminary data.</text>
</comment>
<dbReference type="PROSITE" id="PS50088">
    <property type="entry name" value="ANK_REPEAT"/>
    <property type="match status" value="2"/>
</dbReference>
<evidence type="ECO:0000313" key="5">
    <source>
        <dbReference type="EMBL" id="CAG9316273.1"/>
    </source>
</evidence>
<organism evidence="5 6">
    <name type="scientific">Blepharisma stoltei</name>
    <dbReference type="NCBI Taxonomy" id="1481888"/>
    <lineage>
        <taxon>Eukaryota</taxon>
        <taxon>Sar</taxon>
        <taxon>Alveolata</taxon>
        <taxon>Ciliophora</taxon>
        <taxon>Postciliodesmatophora</taxon>
        <taxon>Heterotrichea</taxon>
        <taxon>Heterotrichida</taxon>
        <taxon>Blepharismidae</taxon>
        <taxon>Blepharisma</taxon>
    </lineage>
</organism>
<dbReference type="Pfam" id="PF12796">
    <property type="entry name" value="Ank_2"/>
    <property type="match status" value="1"/>
</dbReference>
<keyword evidence="6" id="KW-1185">Reference proteome</keyword>